<dbReference type="AlphaFoldDB" id="A0A6N8FYT0"/>
<dbReference type="Gene3D" id="3.40.50.2000">
    <property type="entry name" value="Glycogen Phosphorylase B"/>
    <property type="match status" value="2"/>
</dbReference>
<keyword evidence="3" id="KW-0808">Transferase</keyword>
<reference evidence="3 4" key="1">
    <citation type="journal article" date="2019" name="Front. Microbiol.">
        <title>Genomic Features for Desiccation Tolerance and Sugar Biosynthesis in the Extremophile Gloeocapsopsis sp. UTEX B3054.</title>
        <authorList>
            <person name="Urrejola C."/>
            <person name="Alcorta J."/>
            <person name="Salas L."/>
            <person name="Vasquez M."/>
            <person name="Polz M.F."/>
            <person name="Vicuna R."/>
            <person name="Diez B."/>
        </authorList>
    </citation>
    <scope>NUCLEOTIDE SEQUENCE [LARGE SCALE GENOMIC DNA]</scope>
    <source>
        <strain evidence="3 4">1H9</strain>
    </source>
</reference>
<feature type="domain" description="Glycosyltransferase subfamily 4-like N-terminal" evidence="2">
    <location>
        <begin position="16"/>
        <end position="215"/>
    </location>
</feature>
<keyword evidence="4" id="KW-1185">Reference proteome</keyword>
<dbReference type="InterPro" id="IPR050194">
    <property type="entry name" value="Glycosyltransferase_grp1"/>
</dbReference>
<dbReference type="Proteomes" id="UP000441797">
    <property type="component" value="Unassembled WGS sequence"/>
</dbReference>
<name>A0A6N8FYT0_9CHRO</name>
<dbReference type="RefSeq" id="WP_105219227.1">
    <property type="nucleotide sequence ID" value="NZ_CAWNSU010000031.1"/>
</dbReference>
<gene>
    <name evidence="3" type="ORF">BWI75_17690</name>
</gene>
<sequence length="422" mass="47017">MKVLHLWTSDSGKLGGGGAVSMHRLHLGLRGAGVNSQILCENKTTESREVQVLERWSRWETAGTYLKKFTSRLGLNDIHRISSFKIKQHPAYIDTEILHFHGTHSGFINYLALPSLTANKPAVFTLCDMWAFTGHCAFSYDCDRWKIGCGKCPYPDSNPYIRRDGTRIEWKLKEWIYNHSNITFVTKSKWLTQVARQSILNRHPIYEIPNGIDTEIYQPLNREECRAQLGIPQNKNVLMFAAVRLDHFQKGGDLLLKALQSLPASLKAETVLVIIGHGGEAIAQAVGMPTLNLGYVSDDRHKAACYSAADLFLFPTRAETFGNVALESMACGTPVVSFKVGGVPDLVRHGITGYLATPEDAQDFSNGIAQLLTQSSSDMSQQCRAIASQEYSVELCAQRHLKLYNHILENSSVSSQQRVAFS</sequence>
<dbReference type="InterPro" id="IPR001296">
    <property type="entry name" value="Glyco_trans_1"/>
</dbReference>
<organism evidence="3 4">
    <name type="scientific">Gloeocapsopsis dulcis AAB1 = 1H9</name>
    <dbReference type="NCBI Taxonomy" id="1433147"/>
    <lineage>
        <taxon>Bacteria</taxon>
        <taxon>Bacillati</taxon>
        <taxon>Cyanobacteriota</taxon>
        <taxon>Cyanophyceae</taxon>
        <taxon>Oscillatoriophycideae</taxon>
        <taxon>Chroococcales</taxon>
        <taxon>Chroococcaceae</taxon>
        <taxon>Gloeocapsopsis</taxon>
        <taxon>Gloeocapsopsis dulcis</taxon>
    </lineage>
</organism>
<dbReference type="Pfam" id="PF00534">
    <property type="entry name" value="Glycos_transf_1"/>
    <property type="match status" value="1"/>
</dbReference>
<dbReference type="PANTHER" id="PTHR45947">
    <property type="entry name" value="SULFOQUINOVOSYL TRANSFERASE SQD2"/>
    <property type="match status" value="1"/>
</dbReference>
<evidence type="ECO:0000313" key="4">
    <source>
        <dbReference type="Proteomes" id="UP000441797"/>
    </source>
</evidence>
<evidence type="ECO:0000259" key="2">
    <source>
        <dbReference type="Pfam" id="PF13439"/>
    </source>
</evidence>
<dbReference type="InterPro" id="IPR028098">
    <property type="entry name" value="Glyco_trans_4-like_N"/>
</dbReference>
<evidence type="ECO:0000259" key="1">
    <source>
        <dbReference type="Pfam" id="PF00534"/>
    </source>
</evidence>
<protein>
    <submittedName>
        <fullName evidence="3">Glycosyl transferase</fullName>
    </submittedName>
</protein>
<dbReference type="PANTHER" id="PTHR45947:SF3">
    <property type="entry name" value="SULFOQUINOVOSYL TRANSFERASE SQD2"/>
    <property type="match status" value="1"/>
</dbReference>
<feature type="domain" description="Glycosyl transferase family 1" evidence="1">
    <location>
        <begin position="222"/>
        <end position="384"/>
    </location>
</feature>
<dbReference type="SUPFAM" id="SSF53756">
    <property type="entry name" value="UDP-Glycosyltransferase/glycogen phosphorylase"/>
    <property type="match status" value="1"/>
</dbReference>
<proteinExistence type="predicted"/>
<dbReference type="GO" id="GO:0016757">
    <property type="term" value="F:glycosyltransferase activity"/>
    <property type="evidence" value="ECO:0007669"/>
    <property type="project" value="InterPro"/>
</dbReference>
<dbReference type="Pfam" id="PF13439">
    <property type="entry name" value="Glyco_transf_4"/>
    <property type="match status" value="1"/>
</dbReference>
<comment type="caution">
    <text evidence="3">The sequence shown here is derived from an EMBL/GenBank/DDBJ whole genome shotgun (WGS) entry which is preliminary data.</text>
</comment>
<dbReference type="EMBL" id="NAPY01000032">
    <property type="protein sequence ID" value="MUL38111.1"/>
    <property type="molecule type" value="Genomic_DNA"/>
</dbReference>
<dbReference type="CDD" id="cd03825">
    <property type="entry name" value="GT4_WcaC-like"/>
    <property type="match status" value="1"/>
</dbReference>
<accession>A0A6N8FYT0</accession>
<evidence type="ECO:0000313" key="3">
    <source>
        <dbReference type="EMBL" id="MUL38111.1"/>
    </source>
</evidence>